<feature type="domain" description="NB-ARC" evidence="6">
    <location>
        <begin position="170"/>
        <end position="312"/>
    </location>
</feature>
<dbReference type="GO" id="GO:0006952">
    <property type="term" value="P:defense response"/>
    <property type="evidence" value="ECO:0007669"/>
    <property type="project" value="UniProtKB-KW"/>
</dbReference>
<keyword evidence="9" id="KW-1185">Reference proteome</keyword>
<dbReference type="InterPro" id="IPR027417">
    <property type="entry name" value="P-loop_NTPase"/>
</dbReference>
<evidence type="ECO:0000313" key="8">
    <source>
        <dbReference type="EMBL" id="TVU10929.1"/>
    </source>
</evidence>
<gene>
    <name evidence="8" type="ORF">EJB05_44484</name>
</gene>
<dbReference type="EMBL" id="RWGY01000039">
    <property type="protein sequence ID" value="TVU10929.1"/>
    <property type="molecule type" value="Genomic_DNA"/>
</dbReference>
<organism evidence="8 9">
    <name type="scientific">Eragrostis curvula</name>
    <name type="common">weeping love grass</name>
    <dbReference type="NCBI Taxonomy" id="38414"/>
    <lineage>
        <taxon>Eukaryota</taxon>
        <taxon>Viridiplantae</taxon>
        <taxon>Streptophyta</taxon>
        <taxon>Embryophyta</taxon>
        <taxon>Tracheophyta</taxon>
        <taxon>Spermatophyta</taxon>
        <taxon>Magnoliopsida</taxon>
        <taxon>Liliopsida</taxon>
        <taxon>Poales</taxon>
        <taxon>Poaceae</taxon>
        <taxon>PACMAD clade</taxon>
        <taxon>Chloridoideae</taxon>
        <taxon>Eragrostideae</taxon>
        <taxon>Eragrostidinae</taxon>
        <taxon>Eragrostis</taxon>
    </lineage>
</organism>
<dbReference type="Pfam" id="PF18052">
    <property type="entry name" value="Rx_N"/>
    <property type="match status" value="1"/>
</dbReference>
<dbReference type="AlphaFoldDB" id="A0A5J9THT4"/>
<dbReference type="Gene3D" id="1.20.5.4130">
    <property type="match status" value="1"/>
</dbReference>
<dbReference type="GO" id="GO:0043531">
    <property type="term" value="F:ADP binding"/>
    <property type="evidence" value="ECO:0007669"/>
    <property type="project" value="InterPro"/>
</dbReference>
<feature type="non-terminal residue" evidence="8">
    <location>
        <position position="324"/>
    </location>
</feature>
<evidence type="ECO:0000259" key="6">
    <source>
        <dbReference type="Pfam" id="PF00931"/>
    </source>
</evidence>
<protein>
    <recommendedName>
        <fullName evidence="10">NB-ARC domain-containing protein</fullName>
    </recommendedName>
</protein>
<evidence type="ECO:0000259" key="7">
    <source>
        <dbReference type="Pfam" id="PF18052"/>
    </source>
</evidence>
<evidence type="ECO:0000256" key="2">
    <source>
        <dbReference type="ARBA" id="ARBA00022614"/>
    </source>
</evidence>
<evidence type="ECO:0000256" key="1">
    <source>
        <dbReference type="ARBA" id="ARBA00008894"/>
    </source>
</evidence>
<reference evidence="8 9" key="1">
    <citation type="journal article" date="2019" name="Sci. Rep.">
        <title>A high-quality genome of Eragrostis curvula grass provides insights into Poaceae evolution and supports new strategies to enhance forage quality.</title>
        <authorList>
            <person name="Carballo J."/>
            <person name="Santos B.A.C.M."/>
            <person name="Zappacosta D."/>
            <person name="Garbus I."/>
            <person name="Selva J.P."/>
            <person name="Gallo C.A."/>
            <person name="Diaz A."/>
            <person name="Albertini E."/>
            <person name="Caccamo M."/>
            <person name="Echenique V."/>
        </authorList>
    </citation>
    <scope>NUCLEOTIDE SEQUENCE [LARGE SCALE GENOMIC DNA]</scope>
    <source>
        <strain evidence="9">cv. Victoria</strain>
        <tissue evidence="8">Leaf</tissue>
    </source>
</reference>
<name>A0A5J9THT4_9POAL</name>
<feature type="domain" description="Disease resistance N-terminal" evidence="7">
    <location>
        <begin position="12"/>
        <end position="92"/>
    </location>
</feature>
<keyword evidence="3" id="KW-0677">Repeat</keyword>
<dbReference type="Gramene" id="TVU10929">
    <property type="protein sequence ID" value="TVU10929"/>
    <property type="gene ID" value="EJB05_44484"/>
</dbReference>
<evidence type="ECO:0000313" key="9">
    <source>
        <dbReference type="Proteomes" id="UP000324897"/>
    </source>
</evidence>
<feature type="non-terminal residue" evidence="8">
    <location>
        <position position="1"/>
    </location>
</feature>
<dbReference type="CDD" id="cd14798">
    <property type="entry name" value="RX-CC_like"/>
    <property type="match status" value="1"/>
</dbReference>
<dbReference type="PANTHER" id="PTHR19338">
    <property type="entry name" value="TRANSLOCASE OF INNER MITOCHONDRIAL MEMBRANE 13 HOMOLOG"/>
    <property type="match status" value="1"/>
</dbReference>
<dbReference type="Gene3D" id="3.40.50.300">
    <property type="entry name" value="P-loop containing nucleotide triphosphate hydrolases"/>
    <property type="match status" value="1"/>
</dbReference>
<keyword evidence="5" id="KW-0611">Plant defense</keyword>
<evidence type="ECO:0000256" key="5">
    <source>
        <dbReference type="ARBA" id="ARBA00022821"/>
    </source>
</evidence>
<sequence>MEKILVSASTGVMNSLLGKLTDLMGQEYAKIKGLRKEVKFISDELSSMNDLLERIADVEELDQQTRSWRNQVREMAYDIEDIIDEFMHYDIGGQIGDTGFIKKTIRPLKALRAKHRIAGQIEEIKALVRQTSERRERYKLDECIPTISHAAIDQRIVALYEKAANLVGMEEPMNELINWLMNEEQLLKVVSIVGFGGLGKTTLANQVYNKPGAEFQCKAFVSVSQKPDIPKLLSSLLSQIGGKPSFCNYELHVLLNTIREQLQDKRYLIIIDDIWDVKAWDVIKCAFPENHRGSRLIATTRILSVANACCSNCNCCKTLNGPGP</sequence>
<dbReference type="FunFam" id="3.40.50.300:FF:001091">
    <property type="entry name" value="Probable disease resistance protein At1g61300"/>
    <property type="match status" value="1"/>
</dbReference>
<dbReference type="OrthoDB" id="673289at2759"/>
<dbReference type="PANTHER" id="PTHR19338:SF50">
    <property type="entry name" value="RX N-TERMINAL DOMAIN-CONTAINING PROTEIN"/>
    <property type="match status" value="1"/>
</dbReference>
<evidence type="ECO:0008006" key="10">
    <source>
        <dbReference type="Google" id="ProtNLM"/>
    </source>
</evidence>
<evidence type="ECO:0000256" key="3">
    <source>
        <dbReference type="ARBA" id="ARBA00022737"/>
    </source>
</evidence>
<accession>A0A5J9THT4</accession>
<dbReference type="InterPro" id="IPR002182">
    <property type="entry name" value="NB-ARC"/>
</dbReference>
<dbReference type="Proteomes" id="UP000324897">
    <property type="component" value="Chromosome 3"/>
</dbReference>
<dbReference type="InterPro" id="IPR041118">
    <property type="entry name" value="Rx_N"/>
</dbReference>
<proteinExistence type="inferred from homology"/>
<dbReference type="InterPro" id="IPR038005">
    <property type="entry name" value="RX-like_CC"/>
</dbReference>
<keyword evidence="2" id="KW-0433">Leucine-rich repeat</keyword>
<keyword evidence="4" id="KW-0547">Nucleotide-binding</keyword>
<comment type="caution">
    <text evidence="8">The sequence shown here is derived from an EMBL/GenBank/DDBJ whole genome shotgun (WGS) entry which is preliminary data.</text>
</comment>
<dbReference type="Pfam" id="PF00931">
    <property type="entry name" value="NB-ARC"/>
    <property type="match status" value="1"/>
</dbReference>
<dbReference type="PRINTS" id="PR00364">
    <property type="entry name" value="DISEASERSIST"/>
</dbReference>
<evidence type="ECO:0000256" key="4">
    <source>
        <dbReference type="ARBA" id="ARBA00022741"/>
    </source>
</evidence>
<dbReference type="SUPFAM" id="SSF52540">
    <property type="entry name" value="P-loop containing nucleoside triphosphate hydrolases"/>
    <property type="match status" value="1"/>
</dbReference>
<comment type="similarity">
    <text evidence="1">Belongs to the disease resistance NB-LRR family.</text>
</comment>